<dbReference type="OrthoDB" id="8795357at2"/>
<dbReference type="EMBL" id="CP047344">
    <property type="protein sequence ID" value="QIF94630.1"/>
    <property type="molecule type" value="Genomic_DNA"/>
</dbReference>
<evidence type="ECO:0000313" key="2">
    <source>
        <dbReference type="Proteomes" id="UP000503287"/>
    </source>
</evidence>
<name>A0A6G6SLS0_PROVU</name>
<sequence length="112" mass="12778">MIKNSVLASYPFLKEMENDEYYPAHLVKKGQDLLKTLCLKIEATSPKKLSELYVLTQETTDQFNDLAEAFCEEGSDIETVARECIAEDFGIIADEYGFKDADIEELIATRDW</sequence>
<dbReference type="AlphaFoldDB" id="A0A6G6SLS0"/>
<dbReference type="RefSeq" id="WP_072068560.1">
    <property type="nucleotide sequence ID" value="NZ_CP047344.1"/>
</dbReference>
<organism evidence="1 2">
    <name type="scientific">Proteus vulgaris</name>
    <dbReference type="NCBI Taxonomy" id="585"/>
    <lineage>
        <taxon>Bacteria</taxon>
        <taxon>Pseudomonadati</taxon>
        <taxon>Pseudomonadota</taxon>
        <taxon>Gammaproteobacteria</taxon>
        <taxon>Enterobacterales</taxon>
        <taxon>Morganellaceae</taxon>
        <taxon>Proteus</taxon>
    </lineage>
</organism>
<dbReference type="InterPro" id="IPR043767">
    <property type="entry name" value="DUF5713"/>
</dbReference>
<protein>
    <submittedName>
        <fullName evidence="1">Uncharacterized protein</fullName>
    </submittedName>
</protein>
<dbReference type="Proteomes" id="UP000503287">
    <property type="component" value="Chromosome"/>
</dbReference>
<dbReference type="Pfam" id="PF18977">
    <property type="entry name" value="DUF5713"/>
    <property type="match status" value="1"/>
</dbReference>
<reference evidence="1 2" key="1">
    <citation type="submission" date="2020-01" db="EMBL/GenBank/DDBJ databases">
        <title>The genomic epidemiology of tigecycline resistance gene tet(X) variants in a swine farm in China.</title>
        <authorList>
            <person name="Peng K."/>
            <person name="Li R."/>
        </authorList>
    </citation>
    <scope>NUCLEOTIDE SEQUENCE [LARGE SCALE GENOMIC DNA]</scope>
    <source>
        <strain evidence="1 2">ZN3</strain>
    </source>
</reference>
<proteinExistence type="predicted"/>
<accession>A0A6G6SLS0</accession>
<gene>
    <name evidence="1" type="ORF">GTH24_12265</name>
</gene>
<keyword evidence="2" id="KW-1185">Reference proteome</keyword>
<evidence type="ECO:0000313" key="1">
    <source>
        <dbReference type="EMBL" id="QIF94630.1"/>
    </source>
</evidence>